<evidence type="ECO:0000256" key="1">
    <source>
        <dbReference type="ARBA" id="ARBA00010515"/>
    </source>
</evidence>
<sequence>MEDCAAAYRELVEQGEAPESITVVGDSAGGAMSVTTAVSARKHGVPVPACVVCFSPGGNALRSGGSLDSRRDKDPFFTEEALKASGERYLQGADPHEELASPISRADLTGFPPLLVQVGGDEILLDDSVLLAERAREADVDVVLDVTAGVPHVFQAFVDQLDEAGQALDRAALFVMQHVSRG</sequence>
<dbReference type="Pfam" id="PF07859">
    <property type="entry name" value="Abhydrolase_3"/>
    <property type="match status" value="1"/>
</dbReference>
<dbReference type="GO" id="GO:0004806">
    <property type="term" value="F:triacylglycerol lipase activity"/>
    <property type="evidence" value="ECO:0007669"/>
    <property type="project" value="TreeGrafter"/>
</dbReference>
<dbReference type="PANTHER" id="PTHR48081">
    <property type="entry name" value="AB HYDROLASE SUPERFAMILY PROTEIN C4A8.06C"/>
    <property type="match status" value="1"/>
</dbReference>
<feature type="domain" description="Alpha/beta hydrolase fold-3" evidence="3">
    <location>
        <begin position="1"/>
        <end position="155"/>
    </location>
</feature>
<keyword evidence="5" id="KW-1185">Reference proteome</keyword>
<organism evidence="4 5">
    <name type="scientific">Kocuria varians</name>
    <name type="common">Micrococcus varians</name>
    <dbReference type="NCBI Taxonomy" id="1272"/>
    <lineage>
        <taxon>Bacteria</taxon>
        <taxon>Bacillati</taxon>
        <taxon>Actinomycetota</taxon>
        <taxon>Actinomycetes</taxon>
        <taxon>Micrococcales</taxon>
        <taxon>Micrococcaceae</taxon>
        <taxon>Kocuria</taxon>
    </lineage>
</organism>
<dbReference type="Proteomes" id="UP000315730">
    <property type="component" value="Unassembled WGS sequence"/>
</dbReference>
<dbReference type="PANTHER" id="PTHR48081:SF30">
    <property type="entry name" value="ACETYL-HYDROLASE LIPR-RELATED"/>
    <property type="match status" value="1"/>
</dbReference>
<comment type="similarity">
    <text evidence="1">Belongs to the 'GDXG' lipolytic enzyme family.</text>
</comment>
<dbReference type="Gene3D" id="3.40.50.1820">
    <property type="entry name" value="alpha/beta hydrolase"/>
    <property type="match status" value="1"/>
</dbReference>
<comment type="caution">
    <text evidence="4">The sequence shown here is derived from an EMBL/GenBank/DDBJ whole genome shotgun (WGS) entry which is preliminary data.</text>
</comment>
<dbReference type="SUPFAM" id="SSF53474">
    <property type="entry name" value="alpha/beta-Hydrolases"/>
    <property type="match status" value="1"/>
</dbReference>
<dbReference type="InterPro" id="IPR013094">
    <property type="entry name" value="AB_hydrolase_3"/>
</dbReference>
<evidence type="ECO:0000313" key="4">
    <source>
        <dbReference type="EMBL" id="GEC98881.1"/>
    </source>
</evidence>
<dbReference type="InterPro" id="IPR029058">
    <property type="entry name" value="AB_hydrolase_fold"/>
</dbReference>
<proteinExistence type="inferred from homology"/>
<evidence type="ECO:0000313" key="5">
    <source>
        <dbReference type="Proteomes" id="UP000315730"/>
    </source>
</evidence>
<evidence type="ECO:0000259" key="3">
    <source>
        <dbReference type="Pfam" id="PF07859"/>
    </source>
</evidence>
<dbReference type="AlphaFoldDB" id="A0A4Y4D177"/>
<reference evidence="4 5" key="1">
    <citation type="submission" date="2019-06" db="EMBL/GenBank/DDBJ databases">
        <title>Whole genome shotgun sequence of Kocuria varians NBRC 15358.</title>
        <authorList>
            <person name="Hosoyama A."/>
            <person name="Uohara A."/>
            <person name="Ohji S."/>
            <person name="Ichikawa N."/>
        </authorList>
    </citation>
    <scope>NUCLEOTIDE SEQUENCE [LARGE SCALE GENOMIC DNA]</scope>
    <source>
        <strain evidence="4 5">NBRC 15358</strain>
    </source>
</reference>
<name>A0A4Y4D177_KOCVA</name>
<dbReference type="EMBL" id="BJNW01000007">
    <property type="protein sequence ID" value="GEC98881.1"/>
    <property type="molecule type" value="Genomic_DNA"/>
</dbReference>
<keyword evidence="2" id="KW-0378">Hydrolase</keyword>
<evidence type="ECO:0000256" key="2">
    <source>
        <dbReference type="ARBA" id="ARBA00022801"/>
    </source>
</evidence>
<dbReference type="STRING" id="1272.GCA_900014985_00338"/>
<protein>
    <recommendedName>
        <fullName evidence="3">Alpha/beta hydrolase fold-3 domain-containing protein</fullName>
    </recommendedName>
</protein>
<dbReference type="InterPro" id="IPR050300">
    <property type="entry name" value="GDXG_lipolytic_enzyme"/>
</dbReference>
<gene>
    <name evidence="4" type="ORF">KVA01_10360</name>
</gene>
<accession>A0A4Y4D177</accession>